<evidence type="ECO:0000313" key="4">
    <source>
        <dbReference type="Proteomes" id="UP000199040"/>
    </source>
</evidence>
<dbReference type="PROSITE" id="PS51257">
    <property type="entry name" value="PROKAR_LIPOPROTEIN"/>
    <property type="match status" value="1"/>
</dbReference>
<feature type="region of interest" description="Disordered" evidence="1">
    <location>
        <begin position="59"/>
        <end position="82"/>
    </location>
</feature>
<keyword evidence="4" id="KW-1185">Reference proteome</keyword>
<gene>
    <name evidence="3" type="ORF">SAMN04487959_103222</name>
</gene>
<evidence type="ECO:0008006" key="5">
    <source>
        <dbReference type="Google" id="ProtNLM"/>
    </source>
</evidence>
<name>A0A1I2ZMB2_9GAMM</name>
<sequence>MIHARLLLLLCLTSLLTACAPQPGKDLPPYGASVRHMMQAQTYREGDQPPALQGDKAVRNMDAYRRGQRTPGLNTGSSSMAP</sequence>
<organism evidence="3 4">
    <name type="scientific">Modicisalibacter xianhensis</name>
    <dbReference type="NCBI Taxonomy" id="442341"/>
    <lineage>
        <taxon>Bacteria</taxon>
        <taxon>Pseudomonadati</taxon>
        <taxon>Pseudomonadota</taxon>
        <taxon>Gammaproteobacteria</taxon>
        <taxon>Oceanospirillales</taxon>
        <taxon>Halomonadaceae</taxon>
        <taxon>Modicisalibacter</taxon>
    </lineage>
</organism>
<evidence type="ECO:0000256" key="2">
    <source>
        <dbReference type="SAM" id="SignalP"/>
    </source>
</evidence>
<feature type="signal peptide" evidence="2">
    <location>
        <begin position="1"/>
        <end position="20"/>
    </location>
</feature>
<feature type="chain" id="PRO_5011790410" description="Lipoprotein" evidence="2">
    <location>
        <begin position="21"/>
        <end position="82"/>
    </location>
</feature>
<keyword evidence="2" id="KW-0732">Signal</keyword>
<evidence type="ECO:0000313" key="3">
    <source>
        <dbReference type="EMBL" id="SFH38884.1"/>
    </source>
</evidence>
<reference evidence="3 4" key="1">
    <citation type="submission" date="2016-10" db="EMBL/GenBank/DDBJ databases">
        <authorList>
            <person name="de Groot N.N."/>
        </authorList>
    </citation>
    <scope>NUCLEOTIDE SEQUENCE [LARGE SCALE GENOMIC DNA]</scope>
    <source>
        <strain evidence="3 4">CGMCC 1.6848</strain>
    </source>
</reference>
<dbReference type="AlphaFoldDB" id="A0A1I2ZMB2"/>
<protein>
    <recommendedName>
        <fullName evidence="5">Lipoprotein</fullName>
    </recommendedName>
</protein>
<accession>A0A1I2ZMB2</accession>
<dbReference type="Proteomes" id="UP000199040">
    <property type="component" value="Unassembled WGS sequence"/>
</dbReference>
<proteinExistence type="predicted"/>
<evidence type="ECO:0000256" key="1">
    <source>
        <dbReference type="SAM" id="MobiDB-lite"/>
    </source>
</evidence>
<dbReference type="RefSeq" id="WP_092844158.1">
    <property type="nucleotide sequence ID" value="NZ_FOPY01000003.1"/>
</dbReference>
<dbReference type="EMBL" id="FOPY01000003">
    <property type="protein sequence ID" value="SFH38884.1"/>
    <property type="molecule type" value="Genomic_DNA"/>
</dbReference>
<feature type="compositionally biased region" description="Polar residues" evidence="1">
    <location>
        <begin position="71"/>
        <end position="82"/>
    </location>
</feature>
<dbReference type="STRING" id="442341.SAMN04487959_103222"/>